<dbReference type="PANTHER" id="PTHR46797:SF23">
    <property type="entry name" value="HTH-TYPE TRANSCRIPTIONAL REGULATOR SUTR"/>
    <property type="match status" value="1"/>
</dbReference>
<name>A0AAX3W344_MAMLE</name>
<evidence type="ECO:0000313" key="5">
    <source>
        <dbReference type="EMBL" id="WHI59693.1"/>
    </source>
</evidence>
<dbReference type="InterPro" id="IPR013096">
    <property type="entry name" value="Cupin_2"/>
</dbReference>
<reference evidence="5" key="1">
    <citation type="journal article" date="2023" name="Antibiotics">
        <title>Prevalence and Molecular Characterization of Methicillin-Resistant Staphylococci (MRS) and Mammaliicocci (MRM) in Dromedary Camels from Algeria: First Detection of SCCmec-mecC Hybrid in Methicillin-Resistant Mammaliicoccus lentus.</title>
        <authorList>
            <person name="Belhout C."/>
            <person name="Boyen F."/>
            <person name="Vereecke N."/>
            <person name="Theuns S."/>
            <person name="Taibi N."/>
            <person name="Stegger M."/>
            <person name="de la Fe-Rodriguez P.Y."/>
            <person name="Bouayad L."/>
            <person name="Elgroud R."/>
            <person name="Butaye P."/>
        </authorList>
    </citation>
    <scope>NUCLEOTIDE SEQUENCE</scope>
    <source>
        <strain evidence="5">7048</strain>
    </source>
</reference>
<feature type="domain" description="HTH cro/C1-type" evidence="4">
    <location>
        <begin position="12"/>
        <end position="66"/>
    </location>
</feature>
<keyword evidence="3" id="KW-0804">Transcription</keyword>
<dbReference type="SMART" id="SM00530">
    <property type="entry name" value="HTH_XRE"/>
    <property type="match status" value="1"/>
</dbReference>
<dbReference type="Gene3D" id="1.10.260.40">
    <property type="entry name" value="lambda repressor-like DNA-binding domains"/>
    <property type="match status" value="1"/>
</dbReference>
<dbReference type="RefSeq" id="WP_282862012.1">
    <property type="nucleotide sequence ID" value="NZ_CP118848.1"/>
</dbReference>
<accession>A0AAX3W344</accession>
<evidence type="ECO:0000313" key="6">
    <source>
        <dbReference type="Proteomes" id="UP001223261"/>
    </source>
</evidence>
<dbReference type="SUPFAM" id="SSF51182">
    <property type="entry name" value="RmlC-like cupins"/>
    <property type="match status" value="1"/>
</dbReference>
<dbReference type="CDD" id="cd02209">
    <property type="entry name" value="cupin_XRE_C"/>
    <property type="match status" value="1"/>
</dbReference>
<keyword evidence="2" id="KW-0238">DNA-binding</keyword>
<dbReference type="InterPro" id="IPR010982">
    <property type="entry name" value="Lambda_DNA-bd_dom_sf"/>
</dbReference>
<dbReference type="EMBL" id="CP118848">
    <property type="protein sequence ID" value="WHI59693.1"/>
    <property type="molecule type" value="Genomic_DNA"/>
</dbReference>
<organism evidence="5 6">
    <name type="scientific">Mammaliicoccus lentus</name>
    <name type="common">Staphylococcus lentus</name>
    <dbReference type="NCBI Taxonomy" id="42858"/>
    <lineage>
        <taxon>Bacteria</taxon>
        <taxon>Bacillati</taxon>
        <taxon>Bacillota</taxon>
        <taxon>Bacilli</taxon>
        <taxon>Bacillales</taxon>
        <taxon>Staphylococcaceae</taxon>
        <taxon>Mammaliicoccus</taxon>
    </lineage>
</organism>
<dbReference type="GO" id="GO:0003700">
    <property type="term" value="F:DNA-binding transcription factor activity"/>
    <property type="evidence" value="ECO:0007669"/>
    <property type="project" value="TreeGrafter"/>
</dbReference>
<evidence type="ECO:0000259" key="4">
    <source>
        <dbReference type="PROSITE" id="PS50943"/>
    </source>
</evidence>
<dbReference type="InterPro" id="IPR014710">
    <property type="entry name" value="RmlC-like_jellyroll"/>
</dbReference>
<evidence type="ECO:0000256" key="2">
    <source>
        <dbReference type="ARBA" id="ARBA00023125"/>
    </source>
</evidence>
<dbReference type="PROSITE" id="PS50943">
    <property type="entry name" value="HTH_CROC1"/>
    <property type="match status" value="1"/>
</dbReference>
<dbReference type="Proteomes" id="UP001223261">
    <property type="component" value="Chromosome"/>
</dbReference>
<dbReference type="GO" id="GO:0003677">
    <property type="term" value="F:DNA binding"/>
    <property type="evidence" value="ECO:0007669"/>
    <property type="project" value="UniProtKB-KW"/>
</dbReference>
<dbReference type="GO" id="GO:0005829">
    <property type="term" value="C:cytosol"/>
    <property type="evidence" value="ECO:0007669"/>
    <property type="project" value="TreeGrafter"/>
</dbReference>
<dbReference type="Pfam" id="PF01381">
    <property type="entry name" value="HTH_3"/>
    <property type="match status" value="1"/>
</dbReference>
<dbReference type="InterPro" id="IPR011051">
    <property type="entry name" value="RmlC_Cupin_sf"/>
</dbReference>
<sequence length="185" mass="21513">MREIHEIIAENLKKYRKNEGLTLDKVATMTGVSKTMLGQIERLDSIPSISTIWKISNGLKLSFTSLIEEQTEDIEVIKKSELHEITMDSDKYKVYPYFSFEQDKQFEIYMVEIEPGGFLESERHTNGATEYLTVYEGELELVVNNQTYYLEKNDSIKFKANCQHSYRNKGNDTTKINMTIHYASL</sequence>
<dbReference type="PANTHER" id="PTHR46797">
    <property type="entry name" value="HTH-TYPE TRANSCRIPTIONAL REGULATOR"/>
    <property type="match status" value="1"/>
</dbReference>
<dbReference type="InterPro" id="IPR001387">
    <property type="entry name" value="Cro/C1-type_HTH"/>
</dbReference>
<dbReference type="Pfam" id="PF07883">
    <property type="entry name" value="Cupin_2"/>
    <property type="match status" value="1"/>
</dbReference>
<evidence type="ECO:0000256" key="1">
    <source>
        <dbReference type="ARBA" id="ARBA00023015"/>
    </source>
</evidence>
<evidence type="ECO:0000256" key="3">
    <source>
        <dbReference type="ARBA" id="ARBA00023163"/>
    </source>
</evidence>
<dbReference type="InterPro" id="IPR050807">
    <property type="entry name" value="TransReg_Diox_bact_type"/>
</dbReference>
<protein>
    <submittedName>
        <fullName evidence="5">XRE family transcriptional regulator</fullName>
    </submittedName>
</protein>
<dbReference type="AlphaFoldDB" id="A0AAX3W344"/>
<proteinExistence type="predicted"/>
<gene>
    <name evidence="5" type="ORF">PYH69_13405</name>
</gene>
<dbReference type="SUPFAM" id="SSF47413">
    <property type="entry name" value="lambda repressor-like DNA-binding domains"/>
    <property type="match status" value="1"/>
</dbReference>
<dbReference type="Gene3D" id="2.60.120.10">
    <property type="entry name" value="Jelly Rolls"/>
    <property type="match status" value="1"/>
</dbReference>
<keyword evidence="1" id="KW-0805">Transcription regulation</keyword>
<dbReference type="CDD" id="cd00093">
    <property type="entry name" value="HTH_XRE"/>
    <property type="match status" value="1"/>
</dbReference>